<dbReference type="AlphaFoldDB" id="A0A4Q2DY29"/>
<dbReference type="Proteomes" id="UP000290288">
    <property type="component" value="Unassembled WGS sequence"/>
</dbReference>
<dbReference type="Gene3D" id="2.40.50.140">
    <property type="entry name" value="Nucleic acid-binding proteins"/>
    <property type="match status" value="1"/>
</dbReference>
<evidence type="ECO:0000256" key="1">
    <source>
        <dbReference type="ARBA" id="ARBA00022598"/>
    </source>
</evidence>
<reference evidence="7 8" key="1">
    <citation type="submission" date="2019-01" db="EMBL/GenBank/DDBJ databases">
        <title>Draft genome sequence of Psathyrella aberdarensis IHI B618.</title>
        <authorList>
            <person name="Buettner E."/>
            <person name="Kellner H."/>
        </authorList>
    </citation>
    <scope>NUCLEOTIDE SEQUENCE [LARGE SCALE GENOMIC DNA]</scope>
    <source>
        <strain evidence="7 8">IHI B618</strain>
    </source>
</reference>
<gene>
    <name evidence="7" type="ORF">EST38_g676</name>
</gene>
<dbReference type="OrthoDB" id="439710at2759"/>
<dbReference type="STRING" id="2316362.A0A4Q2DY29"/>
<keyword evidence="8" id="KW-1185">Reference proteome</keyword>
<dbReference type="PANTHER" id="PTHR22594">
    <property type="entry name" value="ASPARTYL/LYSYL-TRNA SYNTHETASE"/>
    <property type="match status" value="1"/>
</dbReference>
<dbReference type="SUPFAM" id="SSF50249">
    <property type="entry name" value="Nucleic acid-binding proteins"/>
    <property type="match status" value="1"/>
</dbReference>
<accession>A0A4Q2DY29</accession>
<comment type="caution">
    <text evidence="7">The sequence shown here is derived from an EMBL/GenBank/DDBJ whole genome shotgun (WGS) entry which is preliminary data.</text>
</comment>
<evidence type="ECO:0000313" key="7">
    <source>
        <dbReference type="EMBL" id="RXW25193.1"/>
    </source>
</evidence>
<keyword evidence="5" id="KW-0030">Aminoacyl-tRNA synthetase</keyword>
<dbReference type="GO" id="GO:0006422">
    <property type="term" value="P:aspartyl-tRNA aminoacylation"/>
    <property type="evidence" value="ECO:0007669"/>
    <property type="project" value="TreeGrafter"/>
</dbReference>
<evidence type="ECO:0000313" key="8">
    <source>
        <dbReference type="Proteomes" id="UP000290288"/>
    </source>
</evidence>
<evidence type="ECO:0000256" key="5">
    <source>
        <dbReference type="ARBA" id="ARBA00023146"/>
    </source>
</evidence>
<evidence type="ECO:0000256" key="2">
    <source>
        <dbReference type="ARBA" id="ARBA00022741"/>
    </source>
</evidence>
<dbReference type="InterPro" id="IPR047089">
    <property type="entry name" value="Asp-tRNA-ligase_1_N"/>
</dbReference>
<keyword evidence="3" id="KW-0067">ATP-binding</keyword>
<dbReference type="Pfam" id="PF00152">
    <property type="entry name" value="tRNA-synt_2"/>
    <property type="match status" value="2"/>
</dbReference>
<evidence type="ECO:0000256" key="4">
    <source>
        <dbReference type="ARBA" id="ARBA00022917"/>
    </source>
</evidence>
<dbReference type="InterPro" id="IPR006195">
    <property type="entry name" value="aa-tRNA-synth_II"/>
</dbReference>
<dbReference type="PANTHER" id="PTHR22594:SF5">
    <property type="entry name" value="ASPARTATE--TRNA LIGASE, MITOCHONDRIAL"/>
    <property type="match status" value="1"/>
</dbReference>
<dbReference type="Gene3D" id="3.30.930.10">
    <property type="entry name" value="Bira Bifunctional Protein, Domain 2"/>
    <property type="match status" value="1"/>
</dbReference>
<dbReference type="GO" id="GO:0005524">
    <property type="term" value="F:ATP binding"/>
    <property type="evidence" value="ECO:0007669"/>
    <property type="project" value="UniProtKB-KW"/>
</dbReference>
<dbReference type="Gene3D" id="3.30.1360.30">
    <property type="entry name" value="GAD-like domain"/>
    <property type="match status" value="1"/>
</dbReference>
<dbReference type="GO" id="GO:0005739">
    <property type="term" value="C:mitochondrion"/>
    <property type="evidence" value="ECO:0007669"/>
    <property type="project" value="TreeGrafter"/>
</dbReference>
<protein>
    <recommendedName>
        <fullName evidence="6">Aminoacyl-transfer RNA synthetases class-II family profile domain-containing protein</fullName>
    </recommendedName>
</protein>
<dbReference type="CDD" id="cd04317">
    <property type="entry name" value="EcAspRS_like_N"/>
    <property type="match status" value="1"/>
</dbReference>
<evidence type="ECO:0000256" key="3">
    <source>
        <dbReference type="ARBA" id="ARBA00022840"/>
    </source>
</evidence>
<keyword evidence="2" id="KW-0547">Nucleotide-binding</keyword>
<proteinExistence type="predicted"/>
<dbReference type="InterPro" id="IPR012340">
    <property type="entry name" value="NA-bd_OB-fold"/>
</dbReference>
<dbReference type="InterPro" id="IPR045864">
    <property type="entry name" value="aa-tRNA-synth_II/BPL/LPL"/>
</dbReference>
<organism evidence="7 8">
    <name type="scientific">Candolleomyces aberdarensis</name>
    <dbReference type="NCBI Taxonomy" id="2316362"/>
    <lineage>
        <taxon>Eukaryota</taxon>
        <taxon>Fungi</taxon>
        <taxon>Dikarya</taxon>
        <taxon>Basidiomycota</taxon>
        <taxon>Agaricomycotina</taxon>
        <taxon>Agaricomycetes</taxon>
        <taxon>Agaricomycetidae</taxon>
        <taxon>Agaricales</taxon>
        <taxon>Agaricineae</taxon>
        <taxon>Psathyrellaceae</taxon>
        <taxon>Candolleomyces</taxon>
    </lineage>
</organism>
<sequence>MFRLARLLHASSAPFPPRTHSCGQLSADLAGVPVALAGWLLPERKGKAVSFYPLKDSEGTTQLVVNHADHPDVSALLSAIPPESTVLIQGTVALRPQSARRAGPSGDIDVQVSKVTLLNPATDLPFLPSNVHNLPNEDLRARYRFLDLRRSVLTDNLRKRSQVAFLVRSALHEHGFTEVETPVLLRSSPEGAREFLVPTRQLGASDSEEPHFYALQQSPQQPKQLLICSGAVDKYFQIAKCFRDEDGRKDRQPEFTQIDLEMAFVSWGESTNVNPPPDEGYPRTWRIGGTEVRRVVEDLVRRIWSKVEGVKLPKVFKVMTYYEAMARFGSDKPDTRFGLERSSFRVCLELTIIDW</sequence>
<name>A0A4Q2DY29_9AGAR</name>
<keyword evidence="4" id="KW-0648">Protein biosynthesis</keyword>
<dbReference type="GO" id="GO:0003676">
    <property type="term" value="F:nucleic acid binding"/>
    <property type="evidence" value="ECO:0007669"/>
    <property type="project" value="InterPro"/>
</dbReference>
<keyword evidence="1" id="KW-0436">Ligase</keyword>
<dbReference type="InterPro" id="IPR004365">
    <property type="entry name" value="NA-bd_OB_tRNA"/>
</dbReference>
<feature type="domain" description="Aminoacyl-transfer RNA synthetases class-II family profile" evidence="6">
    <location>
        <begin position="160"/>
        <end position="355"/>
    </location>
</feature>
<dbReference type="GO" id="GO:0004815">
    <property type="term" value="F:aspartate-tRNA ligase activity"/>
    <property type="evidence" value="ECO:0007669"/>
    <property type="project" value="TreeGrafter"/>
</dbReference>
<dbReference type="Pfam" id="PF01336">
    <property type="entry name" value="tRNA_anti-codon"/>
    <property type="match status" value="1"/>
</dbReference>
<dbReference type="InterPro" id="IPR004115">
    <property type="entry name" value="GAD-like_sf"/>
</dbReference>
<dbReference type="PROSITE" id="PS50862">
    <property type="entry name" value="AA_TRNA_LIGASE_II"/>
    <property type="match status" value="1"/>
</dbReference>
<dbReference type="SUPFAM" id="SSF55681">
    <property type="entry name" value="Class II aaRS and biotin synthetases"/>
    <property type="match status" value="1"/>
</dbReference>
<dbReference type="EMBL" id="SDEE01000008">
    <property type="protein sequence ID" value="RXW25193.1"/>
    <property type="molecule type" value="Genomic_DNA"/>
</dbReference>
<dbReference type="InterPro" id="IPR004364">
    <property type="entry name" value="Aa-tRNA-synt_II"/>
</dbReference>
<evidence type="ECO:0000259" key="6">
    <source>
        <dbReference type="PROSITE" id="PS50862"/>
    </source>
</evidence>